<evidence type="ECO:0000259" key="9">
    <source>
        <dbReference type="Pfam" id="PF00881"/>
    </source>
</evidence>
<dbReference type="KEGG" id="bpdz:BBN53_08520"/>
<evidence type="ECO:0000256" key="6">
    <source>
        <dbReference type="ARBA" id="ARBA00023027"/>
    </source>
</evidence>
<evidence type="ECO:0000313" key="11">
    <source>
        <dbReference type="EMBL" id="CUI45948.1"/>
    </source>
</evidence>
<dbReference type="PANTHER" id="PTHR43821:SF1">
    <property type="entry name" value="NAD(P)H NITROREDUCTASE YDJA-RELATED"/>
    <property type="match status" value="1"/>
</dbReference>
<dbReference type="PIRSF" id="PIRSF000232">
    <property type="entry name" value="YdjA"/>
    <property type="match status" value="1"/>
</dbReference>
<organism evidence="11 12">
    <name type="scientific">Bordetella pseudohinzii</name>
    <dbReference type="NCBI Taxonomy" id="1331258"/>
    <lineage>
        <taxon>Bacteria</taxon>
        <taxon>Pseudomonadati</taxon>
        <taxon>Pseudomonadota</taxon>
        <taxon>Betaproteobacteria</taxon>
        <taxon>Burkholderiales</taxon>
        <taxon>Alcaligenaceae</taxon>
        <taxon>Bordetella</taxon>
    </lineage>
</organism>
<gene>
    <name evidence="11" type="primary">ydjA</name>
    <name evidence="10" type="ORF">BBN53_08520</name>
    <name evidence="11" type="ORF">ERS370011_00708</name>
</gene>
<reference evidence="10 13" key="2">
    <citation type="submission" date="2016-07" db="EMBL/GenBank/DDBJ databases">
        <title>Complete genome sequences of Bordetella pseudohinzii.</title>
        <authorList>
            <person name="Spilker T."/>
            <person name="Darrah R."/>
            <person name="LiPuma J.J."/>
        </authorList>
    </citation>
    <scope>NUCLEOTIDE SEQUENCE [LARGE SCALE GENOMIC DNA]</scope>
    <source>
        <strain evidence="10 13">HI4681</strain>
    </source>
</reference>
<sequence>MTEATANPALHALNTRRSMKFLRAPAPKPDELAQILQAAMSAPDHGALRPWRFVRIQGEAIGRFADAALDAVKRSGDPRMTPEKEKSVRAWMAEVPLFLALAAKIDHNSKVREQEQVLAAGAAVMNILNATHMLGYGAFWSTGLGTYVEEVQEILGLDPLEYRFLGYLAIGTPACAVPPANRPDFRDFLTEWTGAEAAVK</sequence>
<dbReference type="EMBL" id="CYTV01000001">
    <property type="protein sequence ID" value="CUI45948.1"/>
    <property type="molecule type" value="Genomic_DNA"/>
</dbReference>
<keyword evidence="13" id="KW-1185">Reference proteome</keyword>
<dbReference type="GO" id="GO:0016491">
    <property type="term" value="F:oxidoreductase activity"/>
    <property type="evidence" value="ECO:0007669"/>
    <property type="project" value="UniProtKB-UniRule"/>
</dbReference>
<evidence type="ECO:0000256" key="8">
    <source>
        <dbReference type="PIRSR" id="PIRSR000232-1"/>
    </source>
</evidence>
<evidence type="ECO:0000313" key="13">
    <source>
        <dbReference type="Proteomes" id="UP000092950"/>
    </source>
</evidence>
<evidence type="ECO:0000256" key="3">
    <source>
        <dbReference type="ARBA" id="ARBA00022643"/>
    </source>
</evidence>
<evidence type="ECO:0000256" key="7">
    <source>
        <dbReference type="PIRNR" id="PIRNR000232"/>
    </source>
</evidence>
<dbReference type="Pfam" id="PF00881">
    <property type="entry name" value="Nitroreductase"/>
    <property type="match status" value="1"/>
</dbReference>
<evidence type="ECO:0000256" key="4">
    <source>
        <dbReference type="ARBA" id="ARBA00022857"/>
    </source>
</evidence>
<protein>
    <recommendedName>
        <fullName evidence="7">Putative NAD(P)H nitroreductase</fullName>
        <ecNumber evidence="7">1.-.-.-</ecNumber>
    </recommendedName>
</protein>
<feature type="binding site" description="in other chain" evidence="8">
    <location>
        <begin position="140"/>
        <end position="142"/>
    </location>
    <ligand>
        <name>FMN</name>
        <dbReference type="ChEBI" id="CHEBI:58210"/>
        <note>ligand shared between dimeric partners</note>
    </ligand>
</feature>
<dbReference type="CDD" id="cd02135">
    <property type="entry name" value="YdjA-like"/>
    <property type="match status" value="1"/>
</dbReference>
<dbReference type="SUPFAM" id="SSF55469">
    <property type="entry name" value="FMN-dependent nitroreductase-like"/>
    <property type="match status" value="1"/>
</dbReference>
<keyword evidence="3 7" id="KW-0288">FMN</keyword>
<name>A0A0J6C779_9BORD</name>
<keyword evidence="2 7" id="KW-0285">Flavoprotein</keyword>
<feature type="domain" description="Nitroreductase" evidence="9">
    <location>
        <begin position="15"/>
        <end position="171"/>
    </location>
</feature>
<dbReference type="InterPro" id="IPR029479">
    <property type="entry name" value="Nitroreductase"/>
</dbReference>
<feature type="binding site" description="in other chain" evidence="8">
    <location>
        <begin position="16"/>
        <end position="18"/>
    </location>
    <ligand>
        <name>FMN</name>
        <dbReference type="ChEBI" id="CHEBI:58210"/>
        <note>ligand shared between dimeric partners</note>
    </ligand>
</feature>
<dbReference type="Proteomes" id="UP000053096">
    <property type="component" value="Unassembled WGS sequence"/>
</dbReference>
<dbReference type="InterPro" id="IPR052530">
    <property type="entry name" value="NAD(P)H_nitroreductase"/>
</dbReference>
<accession>A0A0M7D1A9</accession>
<keyword evidence="6 7" id="KW-0520">NAD</keyword>
<dbReference type="EC" id="1.-.-.-" evidence="7"/>
<dbReference type="Gene3D" id="3.40.109.10">
    <property type="entry name" value="NADH Oxidase"/>
    <property type="match status" value="1"/>
</dbReference>
<keyword evidence="5 7" id="KW-0560">Oxidoreductase</keyword>
<proteinExistence type="inferred from homology"/>
<dbReference type="Proteomes" id="UP000092950">
    <property type="component" value="Chromosome"/>
</dbReference>
<evidence type="ECO:0000313" key="10">
    <source>
        <dbReference type="EMBL" id="ANY15934.1"/>
    </source>
</evidence>
<evidence type="ECO:0000313" key="12">
    <source>
        <dbReference type="Proteomes" id="UP000053096"/>
    </source>
</evidence>
<feature type="binding site" evidence="8">
    <location>
        <position position="45"/>
    </location>
    <ligand>
        <name>FMN</name>
        <dbReference type="ChEBI" id="CHEBI:58210"/>
        <note>ligand shared between dimeric partners</note>
    </ligand>
</feature>
<dbReference type="OrthoDB" id="9804207at2"/>
<dbReference type="AlphaFoldDB" id="A0A0J6C779"/>
<accession>A0A0J6C779</accession>
<dbReference type="RefSeq" id="WP_043208368.1">
    <property type="nucleotide sequence ID" value="NZ_CAJGUP010000096.1"/>
</dbReference>
<dbReference type="EMBL" id="CP016440">
    <property type="protein sequence ID" value="ANY15934.1"/>
    <property type="molecule type" value="Genomic_DNA"/>
</dbReference>
<dbReference type="PANTHER" id="PTHR43821">
    <property type="entry name" value="NAD(P)H NITROREDUCTASE YDJA-RELATED"/>
    <property type="match status" value="1"/>
</dbReference>
<evidence type="ECO:0000256" key="5">
    <source>
        <dbReference type="ARBA" id="ARBA00023002"/>
    </source>
</evidence>
<evidence type="ECO:0000256" key="1">
    <source>
        <dbReference type="ARBA" id="ARBA00007118"/>
    </source>
</evidence>
<reference evidence="11 12" key="1">
    <citation type="submission" date="2015-09" db="EMBL/GenBank/DDBJ databases">
        <authorList>
            <person name="Jackson K.R."/>
            <person name="Lunt B.L."/>
            <person name="Fisher J.N.B."/>
            <person name="Gardner A.V."/>
            <person name="Bailey M.E."/>
            <person name="Deus L.M."/>
            <person name="Earl A.S."/>
            <person name="Gibby P.D."/>
            <person name="Hartmann K.A."/>
            <person name="Liu J.E."/>
            <person name="Manci A.M."/>
            <person name="Nielsen D.A."/>
            <person name="Solomon M.B."/>
            <person name="Breakwell D.P."/>
            <person name="Burnett S.H."/>
            <person name="Grose J.H."/>
        </authorList>
    </citation>
    <scope>NUCLEOTIDE SEQUENCE [LARGE SCALE GENOMIC DNA]</scope>
    <source>
        <strain evidence="11 12">2789STDY5608636</strain>
    </source>
</reference>
<comment type="cofactor">
    <cofactor evidence="8">
        <name>FMN</name>
        <dbReference type="ChEBI" id="CHEBI:58210"/>
    </cofactor>
    <text evidence="8">Binds 1 FMN per subunit.</text>
</comment>
<dbReference type="InterPro" id="IPR000415">
    <property type="entry name" value="Nitroreductase-like"/>
</dbReference>
<evidence type="ECO:0000256" key="2">
    <source>
        <dbReference type="ARBA" id="ARBA00022630"/>
    </source>
</evidence>
<keyword evidence="4 7" id="KW-0521">NADP</keyword>
<dbReference type="InterPro" id="IPR026021">
    <property type="entry name" value="YdjA-like"/>
</dbReference>
<comment type="similarity">
    <text evidence="1 7">Belongs to the nitroreductase family.</text>
</comment>